<feature type="signal peptide" evidence="1">
    <location>
        <begin position="1"/>
        <end position="21"/>
    </location>
</feature>
<dbReference type="SMART" id="SM00306">
    <property type="entry name" value="HintN"/>
    <property type="match status" value="1"/>
</dbReference>
<dbReference type="InterPro" id="IPR006141">
    <property type="entry name" value="Intein_N"/>
</dbReference>
<feature type="domain" description="Hint" evidence="2">
    <location>
        <begin position="481"/>
        <end position="579"/>
    </location>
</feature>
<dbReference type="GO" id="GO:0016539">
    <property type="term" value="P:intein-mediated protein splicing"/>
    <property type="evidence" value="ECO:0007669"/>
    <property type="project" value="InterPro"/>
</dbReference>
<dbReference type="Gene3D" id="2.170.16.10">
    <property type="entry name" value="Hedgehog/Intein (Hint) domain"/>
    <property type="match status" value="1"/>
</dbReference>
<gene>
    <name evidence="4" type="ORF">CWB96_13815</name>
    <name evidence="3" type="ORF">CWB97_20870</name>
</gene>
<dbReference type="PROSITE" id="PS50817">
    <property type="entry name" value="INTEIN_N_TER"/>
    <property type="match status" value="1"/>
</dbReference>
<dbReference type="CDD" id="cd00081">
    <property type="entry name" value="Hint"/>
    <property type="match status" value="1"/>
</dbReference>
<evidence type="ECO:0000313" key="5">
    <source>
        <dbReference type="Proteomes" id="UP000305730"/>
    </source>
</evidence>
<feature type="chain" id="PRO_5024318768" description="Hint domain-containing protein" evidence="1">
    <location>
        <begin position="22"/>
        <end position="663"/>
    </location>
</feature>
<dbReference type="InterPro" id="IPR036844">
    <property type="entry name" value="Hint_dom_sf"/>
</dbReference>
<dbReference type="SUPFAM" id="SSF51294">
    <property type="entry name" value="Hedgehog/intein (Hint) domain"/>
    <property type="match status" value="1"/>
</dbReference>
<proteinExistence type="predicted"/>
<sequence>MKVLSLSIALALGSASISAYATQSELSTQTAAPFNIAQGFEKANLTDKTKNQALKDRLNKYGLNKHNRPHLFSLINKQLENGHQVDASLNQKMIGGNSVSCDAHHTSLCTFFKHMGYEVLNWPGTNDQYLVVSALNSEITSTDYTFIDITLVDEKGSSITLPRYAEFFGDGTEKKRKSIYSAAKVEEVLAKLKTVERVYADAWVTVVTTDANGNEVVEDRNSKVEYSKEAILAELGYVAPEFAAKSETDMSIAADIGTLNGNTATIIHPKDVRSKAGATTPDQKIIVCLNRNYGDCDYENIYPTTTPNDQLKLKIPFVGEYVMRGKVTRIYRPDWTVLNVQDNGDGTVKLVDGGQVEKPGTADFGTNIFVQTKEGGGASTISGHQYTDIQNFFADNLNVEYIGTGRRIMTKISWNIPRNQGVFGDASLYGRYQDANWIMNLALDNELRASQGPRPEVHVIGSSGLNSSWDKTDYPQMQIVYSCLAEGSLITLPGGKQLPIEMLQVGDTVVGASQFNPAQRLDLEIADISIGVEAIPMIQLTTREGKKLLLTESHPVITQSGKSVWAKDLELGERIHTKGKTEFITKIDEVKFDGKVYNLRLKRNKHDDVQIEGETFSMFANGIQVGDLGMQSDNEFKNEVETQQDVLNRLPEPWHKDYLNSIR</sequence>
<protein>
    <recommendedName>
        <fullName evidence="2">Hint domain-containing protein</fullName>
    </recommendedName>
</protein>
<organism evidence="4 6">
    <name type="scientific">Pseudoalteromonas citrea</name>
    <dbReference type="NCBI Taxonomy" id="43655"/>
    <lineage>
        <taxon>Bacteria</taxon>
        <taxon>Pseudomonadati</taxon>
        <taxon>Pseudomonadota</taxon>
        <taxon>Gammaproteobacteria</taxon>
        <taxon>Alteromonadales</taxon>
        <taxon>Pseudoalteromonadaceae</taxon>
        <taxon>Pseudoalteromonas</taxon>
    </lineage>
</organism>
<keyword evidence="1" id="KW-0732">Signal</keyword>
<dbReference type="AlphaFoldDB" id="A0A5S3XPF4"/>
<comment type="caution">
    <text evidence="4">The sequence shown here is derived from an EMBL/GenBank/DDBJ whole genome shotgun (WGS) entry which is preliminary data.</text>
</comment>
<keyword evidence="5" id="KW-1185">Reference proteome</keyword>
<name>A0A5S3XPF4_9GAMM</name>
<dbReference type="EMBL" id="PNCK01000100">
    <property type="protein sequence ID" value="TMP39186.1"/>
    <property type="molecule type" value="Genomic_DNA"/>
</dbReference>
<dbReference type="InterPro" id="IPR003587">
    <property type="entry name" value="Hint_dom_N"/>
</dbReference>
<evidence type="ECO:0000313" key="4">
    <source>
        <dbReference type="EMBL" id="TMP57149.1"/>
    </source>
</evidence>
<dbReference type="EMBL" id="PNCL01000073">
    <property type="protein sequence ID" value="TMP57149.1"/>
    <property type="molecule type" value="Genomic_DNA"/>
</dbReference>
<evidence type="ECO:0000256" key="1">
    <source>
        <dbReference type="SAM" id="SignalP"/>
    </source>
</evidence>
<dbReference type="Proteomes" id="UP000305730">
    <property type="component" value="Unassembled WGS sequence"/>
</dbReference>
<evidence type="ECO:0000259" key="2">
    <source>
        <dbReference type="SMART" id="SM00306"/>
    </source>
</evidence>
<reference evidence="4" key="3">
    <citation type="submission" date="2019-09" db="EMBL/GenBank/DDBJ databases">
        <title>Co-occurence of chitin degradation, pigmentation and bioactivity in marine Pseudoalteromonas.</title>
        <authorList>
            <person name="Sonnenschein E.C."/>
            <person name="Bech P.K."/>
        </authorList>
    </citation>
    <scope>NUCLEOTIDE SEQUENCE</scope>
    <source>
        <strain evidence="4">S2231</strain>
        <strain evidence="3 5">S2233</strain>
    </source>
</reference>
<dbReference type="Proteomes" id="UP000307706">
    <property type="component" value="Unassembled WGS sequence"/>
</dbReference>
<accession>A0A5S3XPF4</accession>
<evidence type="ECO:0000313" key="6">
    <source>
        <dbReference type="Proteomes" id="UP000307706"/>
    </source>
</evidence>
<dbReference type="OrthoDB" id="6490967at2"/>
<dbReference type="RefSeq" id="WP_138598503.1">
    <property type="nucleotide sequence ID" value="NZ_PNCK01000100.1"/>
</dbReference>
<evidence type="ECO:0000313" key="3">
    <source>
        <dbReference type="EMBL" id="TMP39186.1"/>
    </source>
</evidence>
<reference evidence="6" key="2">
    <citation type="submission" date="2019-06" db="EMBL/GenBank/DDBJ databases">
        <title>Co-occurence of chitin degradation, pigmentation and bioactivity in marine Pseudoalteromonas.</title>
        <authorList>
            <person name="Sonnenschein E.C."/>
            <person name="Bech P.K."/>
        </authorList>
    </citation>
    <scope>NUCLEOTIDE SEQUENCE [LARGE SCALE GENOMIC DNA]</scope>
    <source>
        <strain evidence="6">S2231</strain>
    </source>
</reference>
<reference evidence="5 6" key="1">
    <citation type="submission" date="2017-12" db="EMBL/GenBank/DDBJ databases">
        <authorList>
            <person name="Paulsen S."/>
            <person name="Gram L.K."/>
        </authorList>
    </citation>
    <scope>NUCLEOTIDE SEQUENCE [LARGE SCALE GENOMIC DNA]</scope>
    <source>
        <strain evidence="4 6">S2231</strain>
        <strain evidence="3 5">S2233</strain>
    </source>
</reference>